<evidence type="ECO:0000313" key="2">
    <source>
        <dbReference type="EMBL" id="GBM75194.1"/>
    </source>
</evidence>
<feature type="region of interest" description="Disordered" evidence="1">
    <location>
        <begin position="1"/>
        <end position="22"/>
    </location>
</feature>
<feature type="region of interest" description="Disordered" evidence="1">
    <location>
        <begin position="36"/>
        <end position="65"/>
    </location>
</feature>
<keyword evidence="3" id="KW-1185">Reference proteome</keyword>
<dbReference type="Proteomes" id="UP000499080">
    <property type="component" value="Unassembled WGS sequence"/>
</dbReference>
<sequence length="83" mass="9807">MFHDFGSPEDEDIDQDQQKNGVRERIRKISMLSLQVGQLSSKKKRPQRVPSRWDSQGRRRRGHKHWPLEAGMPTLIDDLILSW</sequence>
<dbReference type="AlphaFoldDB" id="A0A4Y2IC10"/>
<reference evidence="2 3" key="1">
    <citation type="journal article" date="2019" name="Sci. Rep.">
        <title>Orb-weaving spider Araneus ventricosus genome elucidates the spidroin gene catalogue.</title>
        <authorList>
            <person name="Kono N."/>
            <person name="Nakamura H."/>
            <person name="Ohtoshi R."/>
            <person name="Moran D.A.P."/>
            <person name="Shinohara A."/>
            <person name="Yoshida Y."/>
            <person name="Fujiwara M."/>
            <person name="Mori M."/>
            <person name="Tomita M."/>
            <person name="Arakawa K."/>
        </authorList>
    </citation>
    <scope>NUCLEOTIDE SEQUENCE [LARGE SCALE GENOMIC DNA]</scope>
</reference>
<accession>A0A4Y2IC10</accession>
<evidence type="ECO:0000313" key="3">
    <source>
        <dbReference type="Proteomes" id="UP000499080"/>
    </source>
</evidence>
<name>A0A4Y2IC10_ARAVE</name>
<proteinExistence type="predicted"/>
<evidence type="ECO:0000256" key="1">
    <source>
        <dbReference type="SAM" id="MobiDB-lite"/>
    </source>
</evidence>
<organism evidence="2 3">
    <name type="scientific">Araneus ventricosus</name>
    <name type="common">Orbweaver spider</name>
    <name type="synonym">Epeira ventricosa</name>
    <dbReference type="NCBI Taxonomy" id="182803"/>
    <lineage>
        <taxon>Eukaryota</taxon>
        <taxon>Metazoa</taxon>
        <taxon>Ecdysozoa</taxon>
        <taxon>Arthropoda</taxon>
        <taxon>Chelicerata</taxon>
        <taxon>Arachnida</taxon>
        <taxon>Araneae</taxon>
        <taxon>Araneomorphae</taxon>
        <taxon>Entelegynae</taxon>
        <taxon>Araneoidea</taxon>
        <taxon>Araneidae</taxon>
        <taxon>Araneus</taxon>
    </lineage>
</organism>
<comment type="caution">
    <text evidence="2">The sequence shown here is derived from an EMBL/GenBank/DDBJ whole genome shotgun (WGS) entry which is preliminary data.</text>
</comment>
<protein>
    <submittedName>
        <fullName evidence="2">Uncharacterized protein</fullName>
    </submittedName>
</protein>
<gene>
    <name evidence="2" type="ORF">AVEN_29952_1</name>
</gene>
<dbReference type="EMBL" id="BGPR01106090">
    <property type="protein sequence ID" value="GBM75194.1"/>
    <property type="molecule type" value="Genomic_DNA"/>
</dbReference>